<keyword evidence="4 9" id="KW-0812">Transmembrane</keyword>
<feature type="transmembrane region" description="Helical" evidence="9">
    <location>
        <begin position="220"/>
        <end position="247"/>
    </location>
</feature>
<evidence type="ECO:0000313" key="11">
    <source>
        <dbReference type="Proteomes" id="UP000542813"/>
    </source>
</evidence>
<reference evidence="10 11" key="1">
    <citation type="submission" date="2020-08" db="EMBL/GenBank/DDBJ databases">
        <title>Sequencing the genomes of 1000 actinobacteria strains.</title>
        <authorList>
            <person name="Klenk H.-P."/>
        </authorList>
    </citation>
    <scope>NUCLEOTIDE SEQUENCE [LARGE SCALE GENOMIC DNA]</scope>
    <source>
        <strain evidence="10 11">DSM 102122</strain>
    </source>
</reference>
<evidence type="ECO:0000256" key="6">
    <source>
        <dbReference type="ARBA" id="ARBA00022989"/>
    </source>
</evidence>
<comment type="subcellular location">
    <subcellularLocation>
        <location evidence="1">Cell membrane</location>
        <topology evidence="1">Multi-pass membrane protein</topology>
    </subcellularLocation>
</comment>
<feature type="transmembrane region" description="Helical" evidence="9">
    <location>
        <begin position="259"/>
        <end position="278"/>
    </location>
</feature>
<evidence type="ECO:0000256" key="4">
    <source>
        <dbReference type="ARBA" id="ARBA00022692"/>
    </source>
</evidence>
<dbReference type="EMBL" id="JACHMM010000001">
    <property type="protein sequence ID" value="MBB5788909.1"/>
    <property type="molecule type" value="Genomic_DNA"/>
</dbReference>
<accession>A0A7W9LM83</accession>
<evidence type="ECO:0000256" key="7">
    <source>
        <dbReference type="ARBA" id="ARBA00023136"/>
    </source>
</evidence>
<evidence type="ECO:0000256" key="3">
    <source>
        <dbReference type="ARBA" id="ARBA00022475"/>
    </source>
</evidence>
<dbReference type="Pfam" id="PF02653">
    <property type="entry name" value="BPD_transp_2"/>
    <property type="match status" value="1"/>
</dbReference>
<dbReference type="Proteomes" id="UP000542813">
    <property type="component" value="Unassembled WGS sequence"/>
</dbReference>
<dbReference type="RefSeq" id="WP_184823899.1">
    <property type="nucleotide sequence ID" value="NZ_JACHMM010000001.1"/>
</dbReference>
<evidence type="ECO:0000256" key="5">
    <source>
        <dbReference type="ARBA" id="ARBA00022970"/>
    </source>
</evidence>
<dbReference type="GO" id="GO:0022857">
    <property type="term" value="F:transmembrane transporter activity"/>
    <property type="evidence" value="ECO:0007669"/>
    <property type="project" value="InterPro"/>
</dbReference>
<evidence type="ECO:0000256" key="2">
    <source>
        <dbReference type="ARBA" id="ARBA00022448"/>
    </source>
</evidence>
<dbReference type="InterPro" id="IPR052157">
    <property type="entry name" value="BCAA_transport_permease"/>
</dbReference>
<feature type="transmembrane region" description="Helical" evidence="9">
    <location>
        <begin position="12"/>
        <end position="35"/>
    </location>
</feature>
<evidence type="ECO:0000256" key="8">
    <source>
        <dbReference type="ARBA" id="ARBA00037998"/>
    </source>
</evidence>
<protein>
    <submittedName>
        <fullName evidence="10">Branched-chain amino acid transport system permease protein</fullName>
    </submittedName>
</protein>
<feature type="transmembrane region" description="Helical" evidence="9">
    <location>
        <begin position="88"/>
        <end position="113"/>
    </location>
</feature>
<name>A0A7W9LM83_9ACTN</name>
<evidence type="ECO:0000313" key="10">
    <source>
        <dbReference type="EMBL" id="MBB5788909.1"/>
    </source>
</evidence>
<gene>
    <name evidence="10" type="ORF">HD601_003484</name>
</gene>
<dbReference type="PANTHER" id="PTHR11795:SF445">
    <property type="entry name" value="AMINO ACID ABC TRANSPORTER PERMEASE PROTEIN"/>
    <property type="match status" value="1"/>
</dbReference>
<keyword evidence="2" id="KW-0813">Transport</keyword>
<feature type="transmembrane region" description="Helical" evidence="9">
    <location>
        <begin position="133"/>
        <end position="157"/>
    </location>
</feature>
<keyword evidence="7 9" id="KW-0472">Membrane</keyword>
<keyword evidence="5" id="KW-0029">Amino-acid transport</keyword>
<dbReference type="CDD" id="cd06582">
    <property type="entry name" value="TM_PBP1_LivH_like"/>
    <property type="match status" value="1"/>
</dbReference>
<organism evidence="10 11">
    <name type="scientific">Jiangella mangrovi</name>
    <dbReference type="NCBI Taxonomy" id="1524084"/>
    <lineage>
        <taxon>Bacteria</taxon>
        <taxon>Bacillati</taxon>
        <taxon>Actinomycetota</taxon>
        <taxon>Actinomycetes</taxon>
        <taxon>Jiangellales</taxon>
        <taxon>Jiangellaceae</taxon>
        <taxon>Jiangella</taxon>
    </lineage>
</organism>
<proteinExistence type="inferred from homology"/>
<evidence type="ECO:0000256" key="9">
    <source>
        <dbReference type="SAM" id="Phobius"/>
    </source>
</evidence>
<comment type="caution">
    <text evidence="10">The sequence shown here is derived from an EMBL/GenBank/DDBJ whole genome shotgun (WGS) entry which is preliminary data.</text>
</comment>
<dbReference type="InterPro" id="IPR001851">
    <property type="entry name" value="ABC_transp_permease"/>
</dbReference>
<keyword evidence="6 9" id="KW-1133">Transmembrane helix</keyword>
<keyword evidence="3" id="KW-1003">Cell membrane</keyword>
<dbReference type="PANTHER" id="PTHR11795">
    <property type="entry name" value="BRANCHED-CHAIN AMINO ACID TRANSPORT SYSTEM PERMEASE PROTEIN LIVH"/>
    <property type="match status" value="1"/>
</dbReference>
<dbReference type="GO" id="GO:0005886">
    <property type="term" value="C:plasma membrane"/>
    <property type="evidence" value="ECO:0007669"/>
    <property type="project" value="UniProtKB-SubCell"/>
</dbReference>
<keyword evidence="11" id="KW-1185">Reference proteome</keyword>
<sequence>MTQAIVNGLLQGGLYATIALAFSLAWRITGVLNLAHGELVTAGAYLAWLLHSARWLPPLPSLLVVVPVLVAAGWLLERLVLRRLGAPTAGAAAAVLGTLGLSVVLQQAARLLFSPTPHTLPLPVGGLWRVGGVTVAAGHAVLFLVAAATAGAVVVLLRATRLGASLRAVAQNPEAARLAGIDVPRMRSLGFALCAGVAGVAGVLAGQAQPIHPAMGTPLLLGALAVTALTGPGHVTGAVLGGLALGVAEGVLGAVVPRVGATLGVVLAAALLVVMLVIRRDPLLATPVRGRP</sequence>
<dbReference type="GO" id="GO:0006865">
    <property type="term" value="P:amino acid transport"/>
    <property type="evidence" value="ECO:0007669"/>
    <property type="project" value="UniProtKB-KW"/>
</dbReference>
<feature type="transmembrane region" description="Helical" evidence="9">
    <location>
        <begin position="55"/>
        <end position="76"/>
    </location>
</feature>
<feature type="transmembrane region" description="Helical" evidence="9">
    <location>
        <begin position="189"/>
        <end position="208"/>
    </location>
</feature>
<dbReference type="AlphaFoldDB" id="A0A7W9LM83"/>
<evidence type="ECO:0000256" key="1">
    <source>
        <dbReference type="ARBA" id="ARBA00004651"/>
    </source>
</evidence>
<comment type="similarity">
    <text evidence="8">Belongs to the binding-protein-dependent transport system permease family. LivHM subfamily.</text>
</comment>